<organism evidence="12 13">
    <name type="scientific">Megalops atlanticus</name>
    <name type="common">Tarpon</name>
    <name type="synonym">Clupea gigantea</name>
    <dbReference type="NCBI Taxonomy" id="7932"/>
    <lineage>
        <taxon>Eukaryota</taxon>
        <taxon>Metazoa</taxon>
        <taxon>Chordata</taxon>
        <taxon>Craniata</taxon>
        <taxon>Vertebrata</taxon>
        <taxon>Euteleostomi</taxon>
        <taxon>Actinopterygii</taxon>
        <taxon>Neopterygii</taxon>
        <taxon>Teleostei</taxon>
        <taxon>Elopiformes</taxon>
        <taxon>Megalopidae</taxon>
        <taxon>Megalops</taxon>
    </lineage>
</organism>
<keyword evidence="5 9" id="KW-0479">Metal-binding</keyword>
<dbReference type="PROSITE" id="PS00518">
    <property type="entry name" value="ZF_RING_1"/>
    <property type="match status" value="1"/>
</dbReference>
<evidence type="ECO:0000256" key="6">
    <source>
        <dbReference type="ARBA" id="ARBA00022771"/>
    </source>
</evidence>
<evidence type="ECO:0000259" key="11">
    <source>
        <dbReference type="PROSITE" id="PS50089"/>
    </source>
</evidence>
<dbReference type="SMART" id="SM00184">
    <property type="entry name" value="RING"/>
    <property type="match status" value="1"/>
</dbReference>
<dbReference type="CDD" id="cd09633">
    <property type="entry name" value="Deltex_C"/>
    <property type="match status" value="1"/>
</dbReference>
<sequence>MLKLNVVKSKLVSQHSSSDHIRHVYRTGQNLSDSEIRALGVKGNAEPISMDGSANNGDDNQVEKMEVDEASPMNVDSSSGDAPTAGPSTASMQGTPGPSGANGPGAKQEADKHWTCIYVRVDWPEKDLPSKPVRAFQKAFQSLLNEKFKGADCEVEEKFNERGFLKVMISNSEAVQWLLMTKSADLKLKDKNSNFKAYFSKDQTQSSASHDVQERRDIPEEVRGLDEGSTVERNGLALNATNSSSGSSQGGPDLPVMTCPAPLFHYWNLHNVYKKEMERIQKDNGVCITAEVSVSIKTAEPKAGNSSVEKAFQEFTNLLQKVTYDNDIATIPAANLNQEAMVEMLKEIQRKESKVVLRVSSEGCELSGPKESVDLFSRRARMELSVESNLGEKSEGALSRTLEMDLRDPVVRNGVGMHKTHWDFINVVYGKQIMVIKQKFGVDIHAELVSGMVKVTAHSTSDQGFSLECHALKALEQLYQKAATCMLSCPLQNPTQADSLKAAFKKIHPQHPYVAEGEDNGPWRLIGLPEHLWPAVREMEAFLKKPVFSEEVRRQLECPELIPSRAEIAPGGQSAAAAEEETCPICMDTFKNKRSLRCTHEFCSECIEQSVQSMGPSCPVCKQVFGKVEGNQPDGNMSVLYKKSSLPGFPNCGTIEIIYVIPPGIQTSKHPNPGKPFSGAHRLAYLPDNKEGKEVLRLLRKAFDQRLVFTVGMSRTTGAEDTVTWNDIHHKTCIHGGPQSFGYPDPDYLKRVKEELKAKGIE</sequence>
<feature type="compositionally biased region" description="Polar residues" evidence="10">
    <location>
        <begin position="201"/>
        <end position="210"/>
    </location>
</feature>
<dbReference type="AlphaFoldDB" id="A0A9D3Q7G7"/>
<evidence type="ECO:0000256" key="9">
    <source>
        <dbReference type="RuleBase" id="RU367105"/>
    </source>
</evidence>
<dbReference type="Gene3D" id="3.30.40.10">
    <property type="entry name" value="Zinc/RING finger domain, C3HC4 (zinc finger)"/>
    <property type="match status" value="1"/>
</dbReference>
<evidence type="ECO:0000256" key="1">
    <source>
        <dbReference type="ARBA" id="ARBA00000900"/>
    </source>
</evidence>
<reference evidence="12" key="1">
    <citation type="submission" date="2021-01" db="EMBL/GenBank/DDBJ databases">
        <authorList>
            <person name="Zahm M."/>
            <person name="Roques C."/>
            <person name="Cabau C."/>
            <person name="Klopp C."/>
            <person name="Donnadieu C."/>
            <person name="Jouanno E."/>
            <person name="Lampietro C."/>
            <person name="Louis A."/>
            <person name="Herpin A."/>
            <person name="Echchiki A."/>
            <person name="Berthelot C."/>
            <person name="Parey E."/>
            <person name="Roest-Crollius H."/>
            <person name="Braasch I."/>
            <person name="Postlethwait J."/>
            <person name="Bobe J."/>
            <person name="Montfort J."/>
            <person name="Bouchez O."/>
            <person name="Begum T."/>
            <person name="Mejri S."/>
            <person name="Adams A."/>
            <person name="Chen W.-J."/>
            <person name="Guiguen Y."/>
        </authorList>
    </citation>
    <scope>NUCLEOTIDE SEQUENCE</scope>
    <source>
        <strain evidence="12">YG-15Mar2019-1</strain>
        <tissue evidence="12">Brain</tissue>
    </source>
</reference>
<feature type="compositionally biased region" description="Polar residues" evidence="10">
    <location>
        <begin position="74"/>
        <end position="96"/>
    </location>
</feature>
<keyword evidence="7 9" id="KW-0862">Zinc</keyword>
<evidence type="ECO:0000256" key="4">
    <source>
        <dbReference type="ARBA" id="ARBA00022679"/>
    </source>
</evidence>
<dbReference type="Proteomes" id="UP001046870">
    <property type="component" value="Chromosome 5"/>
</dbReference>
<proteinExistence type="inferred from homology"/>
<evidence type="ECO:0000256" key="3">
    <source>
        <dbReference type="ARBA" id="ARBA00009413"/>
    </source>
</evidence>
<dbReference type="InterPro" id="IPR001841">
    <property type="entry name" value="Znf_RING"/>
</dbReference>
<gene>
    <name evidence="12" type="ORF">MATL_G00068890</name>
</gene>
<evidence type="ECO:0000256" key="10">
    <source>
        <dbReference type="SAM" id="MobiDB-lite"/>
    </source>
</evidence>
<dbReference type="EMBL" id="JAFDVH010000005">
    <property type="protein sequence ID" value="KAG7477371.1"/>
    <property type="molecule type" value="Genomic_DNA"/>
</dbReference>
<dbReference type="Pfam" id="PF18102">
    <property type="entry name" value="DTC"/>
    <property type="match status" value="1"/>
</dbReference>
<name>A0A9D3Q7G7_MEGAT</name>
<accession>A0A9D3Q7G7</accession>
<dbReference type="GO" id="GO:0007219">
    <property type="term" value="P:Notch signaling pathway"/>
    <property type="evidence" value="ECO:0007669"/>
    <property type="project" value="InterPro"/>
</dbReference>
<evidence type="ECO:0000256" key="5">
    <source>
        <dbReference type="ARBA" id="ARBA00022723"/>
    </source>
</evidence>
<dbReference type="Gene3D" id="3.30.390.130">
    <property type="match status" value="1"/>
</dbReference>
<dbReference type="Pfam" id="PF00097">
    <property type="entry name" value="zf-C3HC4"/>
    <property type="match status" value="1"/>
</dbReference>
<keyword evidence="4 9" id="KW-0808">Transferase</keyword>
<dbReference type="FunFam" id="3.30.390.130:FF:000001">
    <property type="entry name" value="Probable E3 ubiquitin-protein ligase DTX3"/>
    <property type="match status" value="1"/>
</dbReference>
<feature type="compositionally biased region" description="Basic and acidic residues" evidence="10">
    <location>
        <begin position="211"/>
        <end position="226"/>
    </location>
</feature>
<protein>
    <recommendedName>
        <fullName evidence="9">E3 ubiquitin-protein ligase</fullName>
        <ecNumber evidence="9">2.3.2.27</ecNumber>
    </recommendedName>
</protein>
<evidence type="ECO:0000313" key="13">
    <source>
        <dbReference type="Proteomes" id="UP001046870"/>
    </source>
</evidence>
<evidence type="ECO:0000256" key="8">
    <source>
        <dbReference type="PROSITE-ProRule" id="PRU00175"/>
    </source>
</evidence>
<comment type="catalytic activity">
    <reaction evidence="1 9">
        <text>S-ubiquitinyl-[E2 ubiquitin-conjugating enzyme]-L-cysteine + [acceptor protein]-L-lysine = [E2 ubiquitin-conjugating enzyme]-L-cysteine + N(6)-ubiquitinyl-[acceptor protein]-L-lysine.</text>
        <dbReference type="EC" id="2.3.2.27"/>
    </reaction>
</comment>
<evidence type="ECO:0000313" key="12">
    <source>
        <dbReference type="EMBL" id="KAG7477371.1"/>
    </source>
</evidence>
<dbReference type="InterPro" id="IPR013083">
    <property type="entry name" value="Znf_RING/FYVE/PHD"/>
</dbReference>
<keyword evidence="6 8" id="KW-0863">Zinc-finger</keyword>
<comment type="pathway">
    <text evidence="2 9">Protein modification; protein ubiquitination.</text>
</comment>
<feature type="region of interest" description="Disordered" evidence="10">
    <location>
        <begin position="71"/>
        <end position="108"/>
    </location>
</feature>
<feature type="region of interest" description="Disordered" evidence="10">
    <location>
        <begin position="199"/>
        <end position="232"/>
    </location>
</feature>
<dbReference type="InterPro" id="IPR039399">
    <property type="entry name" value="Deltex_C_sf"/>
</dbReference>
<comment type="caution">
    <text evidence="12">The sequence shown here is derived from an EMBL/GenBank/DDBJ whole genome shotgun (WGS) entry which is preliminary data.</text>
</comment>
<dbReference type="InterPro" id="IPR039398">
    <property type="entry name" value="Deltex_fam"/>
</dbReference>
<keyword evidence="9" id="KW-0963">Cytoplasm</keyword>
<comment type="subcellular location">
    <subcellularLocation>
        <location evidence="9">Cytoplasm</location>
    </subcellularLocation>
</comment>
<keyword evidence="13" id="KW-1185">Reference proteome</keyword>
<evidence type="ECO:0000256" key="2">
    <source>
        <dbReference type="ARBA" id="ARBA00004906"/>
    </source>
</evidence>
<comment type="similarity">
    <text evidence="3 9">Belongs to the Deltex family.</text>
</comment>
<dbReference type="GO" id="GO:0016567">
    <property type="term" value="P:protein ubiquitination"/>
    <property type="evidence" value="ECO:0007669"/>
    <property type="project" value="UniProtKB-UniRule"/>
</dbReference>
<evidence type="ECO:0000256" key="7">
    <source>
        <dbReference type="ARBA" id="ARBA00022833"/>
    </source>
</evidence>
<dbReference type="GO" id="GO:0008270">
    <property type="term" value="F:zinc ion binding"/>
    <property type="evidence" value="ECO:0007669"/>
    <property type="project" value="UniProtKB-KW"/>
</dbReference>
<dbReference type="OrthoDB" id="527344at2759"/>
<dbReference type="PANTHER" id="PTHR12622">
    <property type="entry name" value="DELTEX-RELATED"/>
    <property type="match status" value="1"/>
</dbReference>
<dbReference type="GO" id="GO:0005737">
    <property type="term" value="C:cytoplasm"/>
    <property type="evidence" value="ECO:0007669"/>
    <property type="project" value="UniProtKB-SubCell"/>
</dbReference>
<dbReference type="EC" id="2.3.2.27" evidence="9"/>
<dbReference type="SUPFAM" id="SSF57850">
    <property type="entry name" value="RING/U-box"/>
    <property type="match status" value="1"/>
</dbReference>
<dbReference type="InterPro" id="IPR017907">
    <property type="entry name" value="Znf_RING_CS"/>
</dbReference>
<dbReference type="GO" id="GO:0061630">
    <property type="term" value="F:ubiquitin protein ligase activity"/>
    <property type="evidence" value="ECO:0007669"/>
    <property type="project" value="UniProtKB-UniRule"/>
</dbReference>
<dbReference type="InterPro" id="IPR039396">
    <property type="entry name" value="Deltex_C"/>
</dbReference>
<dbReference type="PROSITE" id="PS50089">
    <property type="entry name" value="ZF_RING_2"/>
    <property type="match status" value="1"/>
</dbReference>
<feature type="domain" description="RING-type" evidence="11">
    <location>
        <begin position="583"/>
        <end position="622"/>
    </location>
</feature>
<dbReference type="InterPro" id="IPR018957">
    <property type="entry name" value="Znf_C3HC4_RING-type"/>
</dbReference>